<dbReference type="InterPro" id="IPR011527">
    <property type="entry name" value="ABC1_TM_dom"/>
</dbReference>
<proteinExistence type="predicted"/>
<evidence type="ECO:0000259" key="9">
    <source>
        <dbReference type="PROSITE" id="PS50929"/>
    </source>
</evidence>
<keyword evidence="4 10" id="KW-0067">ATP-binding</keyword>
<keyword evidence="6 7" id="KW-0472">Membrane</keyword>
<name>A0A1G7Z0U1_9ACTN</name>
<dbReference type="PROSITE" id="PS50893">
    <property type="entry name" value="ABC_TRANSPORTER_2"/>
    <property type="match status" value="1"/>
</dbReference>
<keyword evidence="2 7" id="KW-0812">Transmembrane</keyword>
<feature type="domain" description="ABC transmembrane type-1" evidence="9">
    <location>
        <begin position="24"/>
        <end position="298"/>
    </location>
</feature>
<feature type="transmembrane region" description="Helical" evidence="7">
    <location>
        <begin position="244"/>
        <end position="267"/>
    </location>
</feature>
<dbReference type="OrthoDB" id="9806127at2"/>
<dbReference type="InterPro" id="IPR003439">
    <property type="entry name" value="ABC_transporter-like_ATP-bd"/>
</dbReference>
<dbReference type="GO" id="GO:0005524">
    <property type="term" value="F:ATP binding"/>
    <property type="evidence" value="ECO:0007669"/>
    <property type="project" value="UniProtKB-KW"/>
</dbReference>
<evidence type="ECO:0000256" key="2">
    <source>
        <dbReference type="ARBA" id="ARBA00022692"/>
    </source>
</evidence>
<comment type="subcellular location">
    <subcellularLocation>
        <location evidence="1">Cell membrane</location>
        <topology evidence="1">Multi-pass membrane protein</topology>
    </subcellularLocation>
</comment>
<evidence type="ECO:0000259" key="8">
    <source>
        <dbReference type="PROSITE" id="PS50893"/>
    </source>
</evidence>
<dbReference type="SUPFAM" id="SSF90123">
    <property type="entry name" value="ABC transporter transmembrane region"/>
    <property type="match status" value="1"/>
</dbReference>
<dbReference type="SUPFAM" id="SSF52540">
    <property type="entry name" value="P-loop containing nucleoside triphosphate hydrolases"/>
    <property type="match status" value="1"/>
</dbReference>
<evidence type="ECO:0000256" key="7">
    <source>
        <dbReference type="SAM" id="Phobius"/>
    </source>
</evidence>
<protein>
    <submittedName>
        <fullName evidence="10">ATP-binding cassette, subfamily B</fullName>
    </submittedName>
</protein>
<dbReference type="Pfam" id="PF00005">
    <property type="entry name" value="ABC_tran"/>
    <property type="match status" value="1"/>
</dbReference>
<dbReference type="PANTHER" id="PTHR43394">
    <property type="entry name" value="ATP-DEPENDENT PERMEASE MDL1, MITOCHONDRIAL"/>
    <property type="match status" value="1"/>
</dbReference>
<dbReference type="InterPro" id="IPR017871">
    <property type="entry name" value="ABC_transporter-like_CS"/>
</dbReference>
<evidence type="ECO:0000256" key="3">
    <source>
        <dbReference type="ARBA" id="ARBA00022741"/>
    </source>
</evidence>
<dbReference type="GO" id="GO:0016887">
    <property type="term" value="F:ATP hydrolysis activity"/>
    <property type="evidence" value="ECO:0007669"/>
    <property type="project" value="InterPro"/>
</dbReference>
<dbReference type="PROSITE" id="PS00211">
    <property type="entry name" value="ABC_TRANSPORTER_1"/>
    <property type="match status" value="1"/>
</dbReference>
<evidence type="ECO:0000256" key="5">
    <source>
        <dbReference type="ARBA" id="ARBA00022989"/>
    </source>
</evidence>
<feature type="domain" description="ABC transporter" evidence="8">
    <location>
        <begin position="339"/>
        <end position="589"/>
    </location>
</feature>
<dbReference type="EMBL" id="FNDJ01000001">
    <property type="protein sequence ID" value="SDH02388.1"/>
    <property type="molecule type" value="Genomic_DNA"/>
</dbReference>
<keyword evidence="5 7" id="KW-1133">Transmembrane helix</keyword>
<dbReference type="STRING" id="633440.SAMN05421869_101277"/>
<sequence length="597" mass="64430">MVADALFAVRLTWHSARGALLVPVALTLASAAVPVVIAWLTKTVLDRILLASDQGNVLVLACAIAVAGLVAAVLPHITEFFDGELDRRIGAVAFDRLYAAVERFIGLGRFENPEFLDRLRLADQSAHSIGRLLDAGLSVVRGALMTAGFIGVLFSVSPAITAVVLMAVVPTLAAELALSRRRARMTVEVSPAERREFFYSQLLSSVDAAKEIRLFGIGAFLRGRMLRERRAVDTVRRRTDGRELLVQSVLGALGTLIAGGGLVWAILAAWRGSLTVGDISLFVAAIAGVQAALGAMIGGIARGHHGLLLFDHYCAVVNAPTDLPVPASPTPIGPLREGIELRDVWFRYSADHPWALRGVNLRIPYGQAVALVGRNGAGKSTLVKLLCRFYDPTRGAILWDGVDIRSVAPERLRERVAAVFQDYMEYDLTAGENIALGDISAIGDQARITAAAVRADVHETLAALPQGYETMLSRMFLDEMDKADPRSGVVLSGGQWQRLALARAFIREHRDLLILDEPSSGLDAEAESEIHRGLRAYGDGRTSLLISHRLGSVRDADLIVVLDEGVIVERGPHADLMSAAGQYAQMFSLQAIDYQPH</sequence>
<dbReference type="InterPro" id="IPR027417">
    <property type="entry name" value="P-loop_NTPase"/>
</dbReference>
<dbReference type="InterPro" id="IPR003593">
    <property type="entry name" value="AAA+_ATPase"/>
</dbReference>
<dbReference type="Gene3D" id="1.20.1560.10">
    <property type="entry name" value="ABC transporter type 1, transmembrane domain"/>
    <property type="match status" value="1"/>
</dbReference>
<dbReference type="InterPro" id="IPR039421">
    <property type="entry name" value="Type_1_exporter"/>
</dbReference>
<feature type="transmembrane region" description="Helical" evidence="7">
    <location>
        <begin position="20"/>
        <end position="45"/>
    </location>
</feature>
<organism evidence="10 11">
    <name type="scientific">Nonomuraea jiangxiensis</name>
    <dbReference type="NCBI Taxonomy" id="633440"/>
    <lineage>
        <taxon>Bacteria</taxon>
        <taxon>Bacillati</taxon>
        <taxon>Actinomycetota</taxon>
        <taxon>Actinomycetes</taxon>
        <taxon>Streptosporangiales</taxon>
        <taxon>Streptosporangiaceae</taxon>
        <taxon>Nonomuraea</taxon>
    </lineage>
</organism>
<gene>
    <name evidence="10" type="ORF">SAMN05421869_101277</name>
</gene>
<dbReference type="PROSITE" id="PS50929">
    <property type="entry name" value="ABC_TM1F"/>
    <property type="match status" value="1"/>
</dbReference>
<dbReference type="SMART" id="SM00382">
    <property type="entry name" value="AAA"/>
    <property type="match status" value="1"/>
</dbReference>
<feature type="transmembrane region" description="Helical" evidence="7">
    <location>
        <begin position="57"/>
        <end position="77"/>
    </location>
</feature>
<keyword evidence="3" id="KW-0547">Nucleotide-binding</keyword>
<dbReference type="Proteomes" id="UP000199202">
    <property type="component" value="Unassembled WGS sequence"/>
</dbReference>
<dbReference type="InterPro" id="IPR036640">
    <property type="entry name" value="ABC1_TM_sf"/>
</dbReference>
<reference evidence="10 11" key="1">
    <citation type="submission" date="2016-10" db="EMBL/GenBank/DDBJ databases">
        <authorList>
            <person name="de Groot N.N."/>
        </authorList>
    </citation>
    <scope>NUCLEOTIDE SEQUENCE [LARGE SCALE GENOMIC DNA]</scope>
    <source>
        <strain evidence="10 11">CGMCC 4.6533</strain>
    </source>
</reference>
<dbReference type="PANTHER" id="PTHR43394:SF1">
    <property type="entry name" value="ATP-BINDING CASSETTE SUB-FAMILY B MEMBER 10, MITOCHONDRIAL"/>
    <property type="match status" value="1"/>
</dbReference>
<accession>A0A1G7Z0U1</accession>
<dbReference type="GO" id="GO:0015421">
    <property type="term" value="F:ABC-type oligopeptide transporter activity"/>
    <property type="evidence" value="ECO:0007669"/>
    <property type="project" value="TreeGrafter"/>
</dbReference>
<feature type="transmembrane region" description="Helical" evidence="7">
    <location>
        <begin position="147"/>
        <end position="174"/>
    </location>
</feature>
<dbReference type="GO" id="GO:0005886">
    <property type="term" value="C:plasma membrane"/>
    <property type="evidence" value="ECO:0007669"/>
    <property type="project" value="UniProtKB-SubCell"/>
</dbReference>
<evidence type="ECO:0000256" key="4">
    <source>
        <dbReference type="ARBA" id="ARBA00022840"/>
    </source>
</evidence>
<evidence type="ECO:0000256" key="6">
    <source>
        <dbReference type="ARBA" id="ARBA00023136"/>
    </source>
</evidence>
<evidence type="ECO:0000313" key="10">
    <source>
        <dbReference type="EMBL" id="SDH02388.1"/>
    </source>
</evidence>
<dbReference type="Gene3D" id="3.40.50.300">
    <property type="entry name" value="P-loop containing nucleotide triphosphate hydrolases"/>
    <property type="match status" value="1"/>
</dbReference>
<evidence type="ECO:0000313" key="11">
    <source>
        <dbReference type="Proteomes" id="UP000199202"/>
    </source>
</evidence>
<feature type="transmembrane region" description="Helical" evidence="7">
    <location>
        <begin position="279"/>
        <end position="301"/>
    </location>
</feature>
<evidence type="ECO:0000256" key="1">
    <source>
        <dbReference type="ARBA" id="ARBA00004651"/>
    </source>
</evidence>
<keyword evidence="11" id="KW-1185">Reference proteome</keyword>
<dbReference type="AlphaFoldDB" id="A0A1G7Z0U1"/>